<dbReference type="GO" id="GO:0006352">
    <property type="term" value="P:DNA-templated transcription initiation"/>
    <property type="evidence" value="ECO:0007669"/>
    <property type="project" value="InterPro"/>
</dbReference>
<evidence type="ECO:0000259" key="6">
    <source>
        <dbReference type="Pfam" id="PF08281"/>
    </source>
</evidence>
<evidence type="ECO:0000256" key="1">
    <source>
        <dbReference type="ARBA" id="ARBA00010641"/>
    </source>
</evidence>
<dbReference type="InterPro" id="IPR052704">
    <property type="entry name" value="ECF_Sigma-70_Domain"/>
</dbReference>
<dbReference type="HOGENOM" id="CLU_047691_22_0_11"/>
<dbReference type="Gene3D" id="3.10.450.50">
    <property type="match status" value="1"/>
</dbReference>
<dbReference type="InterPro" id="IPR013249">
    <property type="entry name" value="RNA_pol_sigma70_r4_t2"/>
</dbReference>
<sequence length="258" mass="27452">MTPEMTGQAWLRLRQTTGITDPAAWLTTVTSRLTLDAATTAERRRVDYVGPWLPDVVVLPGTERTDSTGDAVVGAGLVDLALVRLLHTLAPVDRAIVVLHDVAGVPHDEIARITDTTPAAARKRHSRARRALREAPATAHDAGLAGRLATALRAGDLSALIAALSEDVVLWTDSGGATRAARRPVSGADKVARFLAGIIDRFGMPALSVETGYGAVVIRAVSPDMVRLVVLESSGGRVTGIQIQQNPAKQHEIRDHRN</sequence>
<dbReference type="GO" id="GO:0003677">
    <property type="term" value="F:DNA binding"/>
    <property type="evidence" value="ECO:0007669"/>
    <property type="project" value="UniProtKB-KW"/>
</dbReference>
<evidence type="ECO:0000256" key="2">
    <source>
        <dbReference type="ARBA" id="ARBA00023015"/>
    </source>
</evidence>
<name>M1NRZ8_9CORY</name>
<dbReference type="SUPFAM" id="SSF54427">
    <property type="entry name" value="NTF2-like"/>
    <property type="match status" value="1"/>
</dbReference>
<dbReference type="InterPro" id="IPR032710">
    <property type="entry name" value="NTF2-like_dom_sf"/>
</dbReference>
<dbReference type="InterPro" id="IPR036388">
    <property type="entry name" value="WH-like_DNA-bd_sf"/>
</dbReference>
<dbReference type="PATRIC" id="fig|1121362.3.peg.1270"/>
<comment type="similarity">
    <text evidence="1">Belongs to the sigma-70 factor family. ECF subfamily.</text>
</comment>
<dbReference type="eggNOG" id="COG1595">
    <property type="taxonomic scope" value="Bacteria"/>
</dbReference>
<keyword evidence="4" id="KW-0238">DNA-binding</keyword>
<dbReference type="Pfam" id="PF08281">
    <property type="entry name" value="Sigma70_r4_2"/>
    <property type="match status" value="1"/>
</dbReference>
<dbReference type="KEGG" id="chn:A605_06305"/>
<keyword evidence="2" id="KW-0805">Transcription regulation</keyword>
<dbReference type="SUPFAM" id="SSF88659">
    <property type="entry name" value="Sigma3 and sigma4 domains of RNA polymerase sigma factors"/>
    <property type="match status" value="1"/>
</dbReference>
<gene>
    <name evidence="7" type="ORF">A605_06305</name>
</gene>
<evidence type="ECO:0000256" key="3">
    <source>
        <dbReference type="ARBA" id="ARBA00023082"/>
    </source>
</evidence>
<protein>
    <submittedName>
        <fullName evidence="7">RNA polymerase sigma factor sigW</fullName>
    </submittedName>
</protein>
<keyword evidence="5" id="KW-0804">Transcription</keyword>
<evidence type="ECO:0000256" key="5">
    <source>
        <dbReference type="ARBA" id="ARBA00023163"/>
    </source>
</evidence>
<keyword evidence="8" id="KW-1185">Reference proteome</keyword>
<dbReference type="GO" id="GO:0016987">
    <property type="term" value="F:sigma factor activity"/>
    <property type="evidence" value="ECO:0007669"/>
    <property type="project" value="UniProtKB-KW"/>
</dbReference>
<keyword evidence="3" id="KW-0731">Sigma factor</keyword>
<dbReference type="AlphaFoldDB" id="M1NRZ8"/>
<organism evidence="7 8">
    <name type="scientific">Corynebacterium halotolerans YIM 70093 = DSM 44683</name>
    <dbReference type="NCBI Taxonomy" id="1121362"/>
    <lineage>
        <taxon>Bacteria</taxon>
        <taxon>Bacillati</taxon>
        <taxon>Actinomycetota</taxon>
        <taxon>Actinomycetes</taxon>
        <taxon>Mycobacteriales</taxon>
        <taxon>Corynebacteriaceae</taxon>
        <taxon>Corynebacterium</taxon>
    </lineage>
</organism>
<evidence type="ECO:0000256" key="4">
    <source>
        <dbReference type="ARBA" id="ARBA00023125"/>
    </source>
</evidence>
<dbReference type="PANTHER" id="PTHR30173:SF43">
    <property type="entry name" value="ECF RNA POLYMERASE SIGMA FACTOR SIGI-RELATED"/>
    <property type="match status" value="1"/>
</dbReference>
<dbReference type="InterPro" id="IPR013324">
    <property type="entry name" value="RNA_pol_sigma_r3/r4-like"/>
</dbReference>
<evidence type="ECO:0000313" key="8">
    <source>
        <dbReference type="Proteomes" id="UP000011723"/>
    </source>
</evidence>
<dbReference type="EMBL" id="CP003697">
    <property type="protein sequence ID" value="AGF72267.1"/>
    <property type="molecule type" value="Genomic_DNA"/>
</dbReference>
<dbReference type="Proteomes" id="UP000011723">
    <property type="component" value="Chromosome"/>
</dbReference>
<accession>M1NRZ8</accession>
<reference evidence="7 8" key="1">
    <citation type="journal article" date="2012" name="Stand. Genomic Sci.">
        <title>Genome sequence of the halotolerant bacterium Corynebacterium halotolerans type strain YIM 70093(T) (= DSM 44683(T)).</title>
        <authorList>
            <person name="Ruckert C."/>
            <person name="Albersmeier A."/>
            <person name="Al-Dilaimi A."/>
            <person name="Niehaus K."/>
            <person name="Szczepanowski R."/>
            <person name="Kalinowski J."/>
        </authorList>
    </citation>
    <scope>NUCLEOTIDE SEQUENCE [LARGE SCALE GENOMIC DNA]</scope>
    <source>
        <strain evidence="7">YIM 70093</strain>
    </source>
</reference>
<proteinExistence type="inferred from homology"/>
<feature type="domain" description="RNA polymerase sigma factor 70 region 4 type 2" evidence="6">
    <location>
        <begin position="81"/>
        <end position="132"/>
    </location>
</feature>
<dbReference type="PANTHER" id="PTHR30173">
    <property type="entry name" value="SIGMA 19 FACTOR"/>
    <property type="match status" value="1"/>
</dbReference>
<evidence type="ECO:0000313" key="7">
    <source>
        <dbReference type="EMBL" id="AGF72267.1"/>
    </source>
</evidence>
<dbReference type="STRING" id="1121362.A605_06305"/>
<dbReference type="Gene3D" id="1.10.10.10">
    <property type="entry name" value="Winged helix-like DNA-binding domain superfamily/Winged helix DNA-binding domain"/>
    <property type="match status" value="1"/>
</dbReference>